<dbReference type="Pfam" id="PF05659">
    <property type="entry name" value="RPW8"/>
    <property type="match status" value="1"/>
</dbReference>
<reference evidence="2 3" key="1">
    <citation type="submission" date="2024-01" db="EMBL/GenBank/DDBJ databases">
        <authorList>
            <person name="Waweru B."/>
        </authorList>
    </citation>
    <scope>NUCLEOTIDE SEQUENCE [LARGE SCALE GENOMIC DNA]</scope>
</reference>
<organism evidence="2 3">
    <name type="scientific">Dovyalis caffra</name>
    <dbReference type="NCBI Taxonomy" id="77055"/>
    <lineage>
        <taxon>Eukaryota</taxon>
        <taxon>Viridiplantae</taxon>
        <taxon>Streptophyta</taxon>
        <taxon>Embryophyta</taxon>
        <taxon>Tracheophyta</taxon>
        <taxon>Spermatophyta</taxon>
        <taxon>Magnoliopsida</taxon>
        <taxon>eudicotyledons</taxon>
        <taxon>Gunneridae</taxon>
        <taxon>Pentapetalae</taxon>
        <taxon>rosids</taxon>
        <taxon>fabids</taxon>
        <taxon>Malpighiales</taxon>
        <taxon>Salicaceae</taxon>
        <taxon>Flacourtieae</taxon>
        <taxon>Dovyalis</taxon>
    </lineage>
</organism>
<proteinExistence type="predicted"/>
<accession>A0AAV1RV57</accession>
<dbReference type="InterPro" id="IPR008808">
    <property type="entry name" value="Powdery_mildew-R_dom"/>
</dbReference>
<comment type="caution">
    <text evidence="2">The sequence shown here is derived from an EMBL/GenBank/DDBJ whole genome shotgun (WGS) entry which is preliminary data.</text>
</comment>
<feature type="domain" description="RPW8" evidence="1">
    <location>
        <begin position="2"/>
        <end position="148"/>
    </location>
</feature>
<name>A0AAV1RV57_9ROSI</name>
<dbReference type="PROSITE" id="PS51153">
    <property type="entry name" value="RPW8"/>
    <property type="match status" value="1"/>
</dbReference>
<protein>
    <recommendedName>
        <fullName evidence="1">RPW8 domain-containing protein</fullName>
    </recommendedName>
</protein>
<gene>
    <name evidence="2" type="ORF">DCAF_LOCUS14469</name>
</gene>
<evidence type="ECO:0000313" key="3">
    <source>
        <dbReference type="Proteomes" id="UP001314170"/>
    </source>
</evidence>
<keyword evidence="3" id="KW-1185">Reference proteome</keyword>
<evidence type="ECO:0000313" key="2">
    <source>
        <dbReference type="EMBL" id="CAK7339417.1"/>
    </source>
</evidence>
<dbReference type="AlphaFoldDB" id="A0AAV1RV57"/>
<evidence type="ECO:0000259" key="1">
    <source>
        <dbReference type="PROSITE" id="PS51153"/>
    </source>
</evidence>
<dbReference type="EMBL" id="CAWUPB010001158">
    <property type="protein sequence ID" value="CAK7339417.1"/>
    <property type="molecule type" value="Genomic_DNA"/>
</dbReference>
<dbReference type="Proteomes" id="UP001314170">
    <property type="component" value="Unassembled WGS sequence"/>
</dbReference>
<sequence length="198" mass="22822">MSGIIEAGAGLIVDKLLEAVSKGIQEEIKYVTILKRMESTLRNIKPIIEQIKEQRNEHSGKEEIKKLWEQVKKGEKIVIKCSKRKCCSCFKKCHCGRELRDLDDSISDFYKYVLPLKQLSIAMSTDHNVQEIYEELKEIHMKMKEFLENADVNNIREQLKGVLNKLLTIEAFLDGGNINLEQVKIEIQVLISSLKKFA</sequence>